<organism evidence="2 3">
    <name type="scientific">Pleurotus eryngii</name>
    <name type="common">Boletus of the steppes</name>
    <dbReference type="NCBI Taxonomy" id="5323"/>
    <lineage>
        <taxon>Eukaryota</taxon>
        <taxon>Fungi</taxon>
        <taxon>Dikarya</taxon>
        <taxon>Basidiomycota</taxon>
        <taxon>Agaricomycotina</taxon>
        <taxon>Agaricomycetes</taxon>
        <taxon>Agaricomycetidae</taxon>
        <taxon>Agaricales</taxon>
        <taxon>Pleurotineae</taxon>
        <taxon>Pleurotaceae</taxon>
        <taxon>Pleurotus</taxon>
    </lineage>
</organism>
<dbReference type="Proteomes" id="UP000807025">
    <property type="component" value="Unassembled WGS sequence"/>
</dbReference>
<reference evidence="2" key="1">
    <citation type="submission" date="2020-11" db="EMBL/GenBank/DDBJ databases">
        <authorList>
            <consortium name="DOE Joint Genome Institute"/>
            <person name="Ahrendt S."/>
            <person name="Riley R."/>
            <person name="Andreopoulos W."/>
            <person name="Labutti K."/>
            <person name="Pangilinan J."/>
            <person name="Ruiz-Duenas F.J."/>
            <person name="Barrasa J.M."/>
            <person name="Sanchez-Garcia M."/>
            <person name="Camarero S."/>
            <person name="Miyauchi S."/>
            <person name="Serrano A."/>
            <person name="Linde D."/>
            <person name="Babiker R."/>
            <person name="Drula E."/>
            <person name="Ayuso-Fernandez I."/>
            <person name="Pacheco R."/>
            <person name="Padilla G."/>
            <person name="Ferreira P."/>
            <person name="Barriuso J."/>
            <person name="Kellner H."/>
            <person name="Castanera R."/>
            <person name="Alfaro M."/>
            <person name="Ramirez L."/>
            <person name="Pisabarro A.G."/>
            <person name="Kuo A."/>
            <person name="Tritt A."/>
            <person name="Lipzen A."/>
            <person name="He G."/>
            <person name="Yan M."/>
            <person name="Ng V."/>
            <person name="Cullen D."/>
            <person name="Martin F."/>
            <person name="Rosso M.-N."/>
            <person name="Henrissat B."/>
            <person name="Hibbett D."/>
            <person name="Martinez A.T."/>
            <person name="Grigoriev I.V."/>
        </authorList>
    </citation>
    <scope>NUCLEOTIDE SEQUENCE</scope>
    <source>
        <strain evidence="2">ATCC 90797</strain>
    </source>
</reference>
<sequence length="316" mass="34688">MVKTDDTYCYCPPIVFIPESNEQTVEEDDQIYGPFYLVSWDEIANIYTGDAMEYVVALSLMGAKVVSFKRMQEAMRASFAFCRENHPHSTHLKLDCHRHLMDVMEDFPILTRPNTPPEWEADDSENPLPTTTSTPMSTDLFASPPSPVGSPGGLNTPKSDTFSEVLSSDTDSNDFNNGVQDTGVLTIDDTDLEAMTCELTVKPEGDNTVTGDGLASPCNTGRKVAGACPGPGPYGAFYLVHLEHDRSFLFSTCCCSEAAEHMLQRISAEEDGDLIVPMEWSTAPMHFCVTEPSSGSTMVFKGWTIVGSFVMHPSFN</sequence>
<feature type="compositionally biased region" description="Polar residues" evidence="1">
    <location>
        <begin position="156"/>
        <end position="177"/>
    </location>
</feature>
<keyword evidence="3" id="KW-1185">Reference proteome</keyword>
<comment type="caution">
    <text evidence="2">The sequence shown here is derived from an EMBL/GenBank/DDBJ whole genome shotgun (WGS) entry which is preliminary data.</text>
</comment>
<accession>A0A9P5ZKV9</accession>
<evidence type="ECO:0000313" key="3">
    <source>
        <dbReference type="Proteomes" id="UP000807025"/>
    </source>
</evidence>
<feature type="compositionally biased region" description="Low complexity" evidence="1">
    <location>
        <begin position="129"/>
        <end position="138"/>
    </location>
</feature>
<evidence type="ECO:0000313" key="2">
    <source>
        <dbReference type="EMBL" id="KAF9489948.1"/>
    </source>
</evidence>
<evidence type="ECO:0000256" key="1">
    <source>
        <dbReference type="SAM" id="MobiDB-lite"/>
    </source>
</evidence>
<dbReference type="EMBL" id="MU154654">
    <property type="protein sequence ID" value="KAF9489948.1"/>
    <property type="molecule type" value="Genomic_DNA"/>
</dbReference>
<dbReference type="AlphaFoldDB" id="A0A9P5ZKV9"/>
<protein>
    <submittedName>
        <fullName evidence="2">Uncharacterized protein</fullName>
    </submittedName>
</protein>
<gene>
    <name evidence="2" type="ORF">BDN71DRAFT_1435042</name>
</gene>
<name>A0A9P5ZKV9_PLEER</name>
<dbReference type="OrthoDB" id="3084848at2759"/>
<feature type="region of interest" description="Disordered" evidence="1">
    <location>
        <begin position="109"/>
        <end position="177"/>
    </location>
</feature>
<proteinExistence type="predicted"/>